<comment type="caution">
    <text evidence="3">The sequence shown here is derived from an EMBL/GenBank/DDBJ whole genome shotgun (WGS) entry which is preliminary data.</text>
</comment>
<name>A0A931HDC8_9SPHN</name>
<evidence type="ECO:0000256" key="1">
    <source>
        <dbReference type="SAM" id="MobiDB-lite"/>
    </source>
</evidence>
<keyword evidence="4" id="KW-1185">Reference proteome</keyword>
<dbReference type="RefSeq" id="WP_197163503.1">
    <property type="nucleotide sequence ID" value="NZ_JADZGI010000001.1"/>
</dbReference>
<dbReference type="InterPro" id="IPR014990">
    <property type="entry name" value="DUF1838"/>
</dbReference>
<dbReference type="Proteomes" id="UP000617634">
    <property type="component" value="Unassembled WGS sequence"/>
</dbReference>
<sequence length="347" mass="39211">MDDMTFSRRQSLGLAGAGIAAGLVTGTASASAATSGPSAKTPAFKTRIDFKDPEWNRDTYVRIDADIDPTKEKVGWLKGKVYGVRPNEPVRQLFLNEGFSVVRSVRQEDGSYRRLLREIVFYRDIETGKLIDKWYNPYTDETVDVVPIANDPFNFTISQWAPEPPSYGGLNKDKPPRKPFLMEWEEGPNDTLILRSDIDMMYPNGLDPKTWVRESSGPFNRVSEHFIYTMNRKDVENPKVTHIQHIGAWTRITPWLPWMLMGQAEGHVNYFNNFTTVENGISDLPEDLVAAARNMGDKWLHAPESDYGPSLSSIENYKKDHEPAPVPEGWEPARAPATPQPLQRGGK</sequence>
<reference evidence="3" key="1">
    <citation type="submission" date="2020-11" db="EMBL/GenBank/DDBJ databases">
        <title>Novosphingobium aureum sp. nov., a marine bacterium isolated from sediment of a salt flat.</title>
        <authorList>
            <person name="Yoo Y."/>
            <person name="Kim J.-J."/>
        </authorList>
    </citation>
    <scope>NUCLEOTIDE SEQUENCE</scope>
    <source>
        <strain evidence="3">YJ-S2-02</strain>
    </source>
</reference>
<keyword evidence="2" id="KW-0732">Signal</keyword>
<dbReference type="PROSITE" id="PS51318">
    <property type="entry name" value="TAT"/>
    <property type="match status" value="1"/>
</dbReference>
<evidence type="ECO:0000313" key="3">
    <source>
        <dbReference type="EMBL" id="MBH0113339.1"/>
    </source>
</evidence>
<feature type="chain" id="PRO_5036819561" evidence="2">
    <location>
        <begin position="33"/>
        <end position="347"/>
    </location>
</feature>
<dbReference type="Pfam" id="PF08894">
    <property type="entry name" value="DUF1838"/>
    <property type="match status" value="1"/>
</dbReference>
<feature type="signal peptide" evidence="2">
    <location>
        <begin position="1"/>
        <end position="32"/>
    </location>
</feature>
<evidence type="ECO:0000256" key="2">
    <source>
        <dbReference type="SAM" id="SignalP"/>
    </source>
</evidence>
<proteinExistence type="predicted"/>
<accession>A0A931HDC8</accession>
<dbReference type="InterPro" id="IPR006311">
    <property type="entry name" value="TAT_signal"/>
</dbReference>
<protein>
    <submittedName>
        <fullName evidence="3">DUF1838 family protein</fullName>
    </submittedName>
</protein>
<dbReference type="EMBL" id="JADZGI010000001">
    <property type="protein sequence ID" value="MBH0113339.1"/>
    <property type="molecule type" value="Genomic_DNA"/>
</dbReference>
<organism evidence="3 4">
    <name type="scientific">Novosphingobium aureum</name>
    <dbReference type="NCBI Taxonomy" id="2792964"/>
    <lineage>
        <taxon>Bacteria</taxon>
        <taxon>Pseudomonadati</taxon>
        <taxon>Pseudomonadota</taxon>
        <taxon>Alphaproteobacteria</taxon>
        <taxon>Sphingomonadales</taxon>
        <taxon>Sphingomonadaceae</taxon>
        <taxon>Novosphingobium</taxon>
    </lineage>
</organism>
<gene>
    <name evidence="3" type="ORF">I5E68_10310</name>
</gene>
<feature type="region of interest" description="Disordered" evidence="1">
    <location>
        <begin position="301"/>
        <end position="347"/>
    </location>
</feature>
<evidence type="ECO:0000313" key="4">
    <source>
        <dbReference type="Proteomes" id="UP000617634"/>
    </source>
</evidence>
<dbReference type="AlphaFoldDB" id="A0A931HDC8"/>